<feature type="region of interest" description="Disordered" evidence="1">
    <location>
        <begin position="61"/>
        <end position="96"/>
    </location>
</feature>
<evidence type="ECO:0000313" key="2">
    <source>
        <dbReference type="EMBL" id="KAJ5374714.1"/>
    </source>
</evidence>
<feature type="region of interest" description="Disordered" evidence="1">
    <location>
        <begin position="148"/>
        <end position="173"/>
    </location>
</feature>
<dbReference type="Proteomes" id="UP001147752">
    <property type="component" value="Unassembled WGS sequence"/>
</dbReference>
<dbReference type="EMBL" id="JAPZBT010000002">
    <property type="protein sequence ID" value="KAJ5374714.1"/>
    <property type="molecule type" value="Genomic_DNA"/>
</dbReference>
<sequence length="194" mass="21344">MSSKAAGIVIAPGADIRCVVCSKLPAGRLRELVLLSPRIKGSLGHSTVSFITTAWEEIVTDPQTDRPPDLLSVRPNQNTRKEAPIRHGGKSEEETVPPKLVRFAAQTIDDQNKSSPVKHPNEDPSQVGRGSGIRTTGRKYYLMNLTVSPNSPGKGSAEMTPKGKTRVDVMDERNWKPPVERPYVAQEAKEIWRV</sequence>
<reference evidence="2" key="1">
    <citation type="submission" date="2022-12" db="EMBL/GenBank/DDBJ databases">
        <authorList>
            <person name="Petersen C."/>
        </authorList>
    </citation>
    <scope>NUCLEOTIDE SEQUENCE</scope>
    <source>
        <strain evidence="2">IBT 3081</strain>
    </source>
</reference>
<protein>
    <submittedName>
        <fullName evidence="2">Uncharacterized protein</fullName>
    </submittedName>
</protein>
<proteinExistence type="predicted"/>
<evidence type="ECO:0000256" key="1">
    <source>
        <dbReference type="SAM" id="MobiDB-lite"/>
    </source>
</evidence>
<accession>A0A9W9SBW7</accession>
<reference evidence="2" key="2">
    <citation type="journal article" date="2023" name="IMA Fungus">
        <title>Comparative genomic study of the Penicillium genus elucidates a diverse pangenome and 15 lateral gene transfer events.</title>
        <authorList>
            <person name="Petersen C."/>
            <person name="Sorensen T."/>
            <person name="Nielsen M.R."/>
            <person name="Sondergaard T.E."/>
            <person name="Sorensen J.L."/>
            <person name="Fitzpatrick D.A."/>
            <person name="Frisvad J.C."/>
            <person name="Nielsen K.L."/>
        </authorList>
    </citation>
    <scope>NUCLEOTIDE SEQUENCE</scope>
    <source>
        <strain evidence="2">IBT 3081</strain>
    </source>
</reference>
<organism evidence="2 3">
    <name type="scientific">Penicillium concentricum</name>
    <dbReference type="NCBI Taxonomy" id="293559"/>
    <lineage>
        <taxon>Eukaryota</taxon>
        <taxon>Fungi</taxon>
        <taxon>Dikarya</taxon>
        <taxon>Ascomycota</taxon>
        <taxon>Pezizomycotina</taxon>
        <taxon>Eurotiomycetes</taxon>
        <taxon>Eurotiomycetidae</taxon>
        <taxon>Eurotiales</taxon>
        <taxon>Aspergillaceae</taxon>
        <taxon>Penicillium</taxon>
    </lineage>
</organism>
<keyword evidence="3" id="KW-1185">Reference proteome</keyword>
<dbReference type="OrthoDB" id="4353632at2759"/>
<feature type="region of interest" description="Disordered" evidence="1">
    <location>
        <begin position="108"/>
        <end position="135"/>
    </location>
</feature>
<feature type="compositionally biased region" description="Basic and acidic residues" evidence="1">
    <location>
        <begin position="79"/>
        <end position="93"/>
    </location>
</feature>
<dbReference type="GeneID" id="81463633"/>
<gene>
    <name evidence="2" type="ORF">N7517_006720</name>
</gene>
<dbReference type="RefSeq" id="XP_056580700.1">
    <property type="nucleotide sequence ID" value="XM_056724450.1"/>
</dbReference>
<evidence type="ECO:0000313" key="3">
    <source>
        <dbReference type="Proteomes" id="UP001147752"/>
    </source>
</evidence>
<name>A0A9W9SBW7_9EURO</name>
<dbReference type="AlphaFoldDB" id="A0A9W9SBW7"/>
<comment type="caution">
    <text evidence="2">The sequence shown here is derived from an EMBL/GenBank/DDBJ whole genome shotgun (WGS) entry which is preliminary data.</text>
</comment>